<keyword evidence="7" id="KW-0378">Hydrolase</keyword>
<dbReference type="Pfam" id="PF00005">
    <property type="entry name" value="ABC_tran"/>
    <property type="match status" value="1"/>
</dbReference>
<dbReference type="Proteomes" id="UP000289660">
    <property type="component" value="Unassembled WGS sequence"/>
</dbReference>
<dbReference type="InterPro" id="IPR027417">
    <property type="entry name" value="P-loop_NTPase"/>
</dbReference>
<keyword evidence="4" id="KW-0547">Nucleotide-binding</keyword>
<comment type="subcellular location">
    <subcellularLocation>
        <location evidence="1">Cell inner membrane</location>
        <topology evidence="1">Peripheral membrane protein</topology>
    </subcellularLocation>
</comment>
<comment type="caution">
    <text evidence="7">The sequence shown here is derived from an EMBL/GenBank/DDBJ whole genome shotgun (WGS) entry which is preliminary data.</text>
</comment>
<dbReference type="InterPro" id="IPR003439">
    <property type="entry name" value="ABC_transporter-like_ATP-bd"/>
</dbReference>
<keyword evidence="3" id="KW-0813">Transport</keyword>
<dbReference type="SMART" id="SM00382">
    <property type="entry name" value="AAA"/>
    <property type="match status" value="1"/>
</dbReference>
<organism evidence="7 8">
    <name type="scientific">Microcystis aeruginosa NIES-4285</name>
    <dbReference type="NCBI Taxonomy" id="2497681"/>
    <lineage>
        <taxon>Bacteria</taxon>
        <taxon>Bacillati</taxon>
        <taxon>Cyanobacteriota</taxon>
        <taxon>Cyanophyceae</taxon>
        <taxon>Oscillatoriophycideae</taxon>
        <taxon>Chroococcales</taxon>
        <taxon>Microcystaceae</taxon>
        <taxon>Microcystis</taxon>
    </lineage>
</organism>
<dbReference type="GO" id="GO:0005524">
    <property type="term" value="F:ATP binding"/>
    <property type="evidence" value="ECO:0007669"/>
    <property type="project" value="UniProtKB-KW"/>
</dbReference>
<evidence type="ECO:0000256" key="5">
    <source>
        <dbReference type="ARBA" id="ARBA00022840"/>
    </source>
</evidence>
<dbReference type="PANTHER" id="PTHR42788">
    <property type="entry name" value="TAURINE IMPORT ATP-BINDING PROTEIN-RELATED"/>
    <property type="match status" value="1"/>
</dbReference>
<gene>
    <name evidence="7" type="primary">tauB</name>
    <name evidence="7" type="ORF">MiAbB_04599</name>
</gene>
<dbReference type="AlphaFoldDB" id="A0A402DK99"/>
<evidence type="ECO:0000313" key="8">
    <source>
        <dbReference type="Proteomes" id="UP000289660"/>
    </source>
</evidence>
<proteinExistence type="inferred from homology"/>
<reference evidence="8" key="1">
    <citation type="submission" date="2018-12" db="EMBL/GenBank/DDBJ databases">
        <title>Genome sequence of Microcystis aeruginosa NIES-4285.</title>
        <authorList>
            <person name="Tanabe Y."/>
        </authorList>
    </citation>
    <scope>NUCLEOTIDE SEQUENCE [LARGE SCALE GENOMIC DNA]</scope>
    <source>
        <strain evidence="8">NIES-4285</strain>
    </source>
</reference>
<dbReference type="EC" id="3.6.3.36" evidence="7"/>
<keyword evidence="5 7" id="KW-0067">ATP-binding</keyword>
<name>A0A402DK99_MICAE</name>
<dbReference type="CDD" id="cd03293">
    <property type="entry name" value="ABC_NrtD_SsuB_transporters"/>
    <property type="match status" value="1"/>
</dbReference>
<dbReference type="GO" id="GO:0005886">
    <property type="term" value="C:plasma membrane"/>
    <property type="evidence" value="ECO:0007669"/>
    <property type="project" value="UniProtKB-SubCell"/>
</dbReference>
<dbReference type="InterPro" id="IPR050166">
    <property type="entry name" value="ABC_transporter_ATP-bind"/>
</dbReference>
<feature type="domain" description="ABC transporter" evidence="6">
    <location>
        <begin position="21"/>
        <end position="252"/>
    </location>
</feature>
<dbReference type="Gene3D" id="3.40.50.300">
    <property type="entry name" value="P-loop containing nucleotide triphosphate hydrolases"/>
    <property type="match status" value="1"/>
</dbReference>
<evidence type="ECO:0000313" key="7">
    <source>
        <dbReference type="EMBL" id="GCE62650.1"/>
    </source>
</evidence>
<evidence type="ECO:0000256" key="2">
    <source>
        <dbReference type="ARBA" id="ARBA00009440"/>
    </source>
</evidence>
<dbReference type="GO" id="GO:0016887">
    <property type="term" value="F:ATP hydrolysis activity"/>
    <property type="evidence" value="ECO:0007669"/>
    <property type="project" value="InterPro"/>
</dbReference>
<dbReference type="PROSITE" id="PS50893">
    <property type="entry name" value="ABC_TRANSPORTER_2"/>
    <property type="match status" value="1"/>
</dbReference>
<dbReference type="RefSeq" id="WP_016515845.1">
    <property type="nucleotide sequence ID" value="NZ_BIFY01000161.1"/>
</dbReference>
<sequence>MSYSFAAKTISDTPRREVMICELANVGVTFGSGSEGNEVLRDINLSLFAGDFVCVLGSSGCGKTTLLRVLAGYQRPTTGIVTVAGKRHTEPDPDVGVVFQRPNLFPWLTIAKNVEFGPKMKGVSDRERKQRVSATLEMVGLSEAANFFPYQLSGGMQQRSAIARTLAAEPAIILMDEPFGALDALTRESIQTHLRGIWQRTGKTIFFITHDVEETLLLATRIVVLHARPGRVVKDIVNPFAHRDHEVTPASLRLSREFLEMRQNLVDSIRSDEI</sequence>
<dbReference type="SUPFAM" id="SSF52540">
    <property type="entry name" value="P-loop containing nucleoside triphosphate hydrolases"/>
    <property type="match status" value="1"/>
</dbReference>
<accession>A0A402DK99</accession>
<evidence type="ECO:0000256" key="4">
    <source>
        <dbReference type="ARBA" id="ARBA00022741"/>
    </source>
</evidence>
<evidence type="ECO:0000256" key="1">
    <source>
        <dbReference type="ARBA" id="ARBA00004417"/>
    </source>
</evidence>
<dbReference type="InterPro" id="IPR003593">
    <property type="entry name" value="AAA+_ATPase"/>
</dbReference>
<protein>
    <submittedName>
        <fullName evidence="7">Taurine import ATP-binding protein TauB</fullName>
        <ecNumber evidence="7">3.6.3.36</ecNumber>
    </submittedName>
</protein>
<dbReference type="PANTHER" id="PTHR42788:SF13">
    <property type="entry name" value="ALIPHATIC SULFONATES IMPORT ATP-BINDING PROTEIN SSUB"/>
    <property type="match status" value="1"/>
</dbReference>
<evidence type="ECO:0000256" key="3">
    <source>
        <dbReference type="ARBA" id="ARBA00022448"/>
    </source>
</evidence>
<dbReference type="EMBL" id="BIFY01000161">
    <property type="protein sequence ID" value="GCE62650.1"/>
    <property type="molecule type" value="Genomic_DNA"/>
</dbReference>
<comment type="similarity">
    <text evidence="2">Belongs to the ABC transporter superfamily. Nitrate/nitrite/cyanate uptake transporter (NitT) (TC 3.A.1.16) family.</text>
</comment>
<evidence type="ECO:0000259" key="6">
    <source>
        <dbReference type="PROSITE" id="PS50893"/>
    </source>
</evidence>